<evidence type="ECO:0000256" key="5">
    <source>
        <dbReference type="ARBA" id="ARBA00022777"/>
    </source>
</evidence>
<keyword evidence="3" id="KW-0808">Transferase</keyword>
<feature type="region of interest" description="Disordered" evidence="10">
    <location>
        <begin position="76"/>
        <end position="98"/>
    </location>
</feature>
<evidence type="ECO:0000313" key="13">
    <source>
        <dbReference type="Proteomes" id="UP000031036"/>
    </source>
</evidence>
<dbReference type="GO" id="GO:0072354">
    <property type="term" value="F:histone H3T3 kinase activity"/>
    <property type="evidence" value="ECO:0007669"/>
    <property type="project" value="TreeGrafter"/>
</dbReference>
<dbReference type="Gene3D" id="1.10.510.10">
    <property type="entry name" value="Transferase(Phosphotransferase) domain 1"/>
    <property type="match status" value="1"/>
</dbReference>
<keyword evidence="5 12" id="KW-0418">Kinase</keyword>
<feature type="compositionally biased region" description="Basic and acidic residues" evidence="10">
    <location>
        <begin position="211"/>
        <end position="235"/>
    </location>
</feature>
<dbReference type="InterPro" id="IPR000719">
    <property type="entry name" value="Prot_kinase_dom"/>
</dbReference>
<protein>
    <recommendedName>
        <fullName evidence="1">non-specific serine/threonine protein kinase</fullName>
        <ecNumber evidence="1">2.7.11.1</ecNumber>
    </recommendedName>
</protein>
<dbReference type="GO" id="GO:0005524">
    <property type="term" value="F:ATP binding"/>
    <property type="evidence" value="ECO:0007669"/>
    <property type="project" value="UniProtKB-UniRule"/>
</dbReference>
<evidence type="ECO:0000256" key="8">
    <source>
        <dbReference type="ARBA" id="ARBA00048679"/>
    </source>
</evidence>
<dbReference type="Gene3D" id="3.30.200.20">
    <property type="entry name" value="Phosphorylase Kinase, domain 1"/>
    <property type="match status" value="1"/>
</dbReference>
<dbReference type="InterPro" id="IPR024604">
    <property type="entry name" value="GSG2_C"/>
</dbReference>
<dbReference type="GO" id="GO:0005634">
    <property type="term" value="C:nucleus"/>
    <property type="evidence" value="ECO:0007669"/>
    <property type="project" value="TreeGrafter"/>
</dbReference>
<evidence type="ECO:0000259" key="11">
    <source>
        <dbReference type="PROSITE" id="PS50011"/>
    </source>
</evidence>
<evidence type="ECO:0000256" key="2">
    <source>
        <dbReference type="ARBA" id="ARBA00022527"/>
    </source>
</evidence>
<dbReference type="PANTHER" id="PTHR24419:SF18">
    <property type="entry name" value="SERINE_THREONINE-PROTEIN KINASE HASPIN"/>
    <property type="match status" value="1"/>
</dbReference>
<dbReference type="Proteomes" id="UP000031036">
    <property type="component" value="Unassembled WGS sequence"/>
</dbReference>
<dbReference type="PROSITE" id="PS00107">
    <property type="entry name" value="PROTEIN_KINASE_ATP"/>
    <property type="match status" value="1"/>
</dbReference>
<reference evidence="12 13" key="1">
    <citation type="submission" date="2014-11" db="EMBL/GenBank/DDBJ databases">
        <title>Genetic blueprint of the zoonotic pathogen Toxocara canis.</title>
        <authorList>
            <person name="Zhu X.-Q."/>
            <person name="Korhonen P.K."/>
            <person name="Cai H."/>
            <person name="Young N.D."/>
            <person name="Nejsum P."/>
            <person name="von Samson-Himmelstjerna G."/>
            <person name="Boag P.R."/>
            <person name="Tan P."/>
            <person name="Li Q."/>
            <person name="Min J."/>
            <person name="Yang Y."/>
            <person name="Wang X."/>
            <person name="Fang X."/>
            <person name="Hall R.S."/>
            <person name="Hofmann A."/>
            <person name="Sternberg P.W."/>
            <person name="Jex A.R."/>
            <person name="Gasser R.B."/>
        </authorList>
    </citation>
    <scope>NUCLEOTIDE SEQUENCE [LARGE SCALE GENOMIC DNA]</scope>
    <source>
        <strain evidence="12">PN_DK_2014</strain>
    </source>
</reference>
<accession>A0A0B2VW41</accession>
<feature type="region of interest" description="Disordered" evidence="10">
    <location>
        <begin position="207"/>
        <end position="239"/>
    </location>
</feature>
<dbReference type="EC" id="2.7.11.1" evidence="1"/>
<evidence type="ECO:0000256" key="9">
    <source>
        <dbReference type="PROSITE-ProRule" id="PRU10141"/>
    </source>
</evidence>
<feature type="compositionally biased region" description="Basic and acidic residues" evidence="10">
    <location>
        <begin position="646"/>
        <end position="664"/>
    </location>
</feature>
<comment type="catalytic activity">
    <reaction evidence="7">
        <text>L-threonyl-[protein] + ATP = O-phospho-L-threonyl-[protein] + ADP + H(+)</text>
        <dbReference type="Rhea" id="RHEA:46608"/>
        <dbReference type="Rhea" id="RHEA-COMP:11060"/>
        <dbReference type="Rhea" id="RHEA-COMP:11605"/>
        <dbReference type="ChEBI" id="CHEBI:15378"/>
        <dbReference type="ChEBI" id="CHEBI:30013"/>
        <dbReference type="ChEBI" id="CHEBI:30616"/>
        <dbReference type="ChEBI" id="CHEBI:61977"/>
        <dbReference type="ChEBI" id="CHEBI:456216"/>
        <dbReference type="EC" id="2.7.11.1"/>
    </reaction>
</comment>
<dbReference type="EMBL" id="JPKZ01000756">
    <property type="protein sequence ID" value="KHN85577.1"/>
    <property type="molecule type" value="Genomic_DNA"/>
</dbReference>
<organism evidence="12 13">
    <name type="scientific">Toxocara canis</name>
    <name type="common">Canine roundworm</name>
    <dbReference type="NCBI Taxonomy" id="6265"/>
    <lineage>
        <taxon>Eukaryota</taxon>
        <taxon>Metazoa</taxon>
        <taxon>Ecdysozoa</taxon>
        <taxon>Nematoda</taxon>
        <taxon>Chromadorea</taxon>
        <taxon>Rhabditida</taxon>
        <taxon>Spirurina</taxon>
        <taxon>Ascaridomorpha</taxon>
        <taxon>Ascaridoidea</taxon>
        <taxon>Toxocaridae</taxon>
        <taxon>Toxocara</taxon>
    </lineage>
</organism>
<feature type="domain" description="Protein kinase" evidence="11">
    <location>
        <begin position="766"/>
        <end position="1095"/>
    </location>
</feature>
<dbReference type="SMART" id="SM01331">
    <property type="entry name" value="DUF3635"/>
    <property type="match status" value="1"/>
</dbReference>
<feature type="region of interest" description="Disordered" evidence="10">
    <location>
        <begin position="508"/>
        <end position="568"/>
    </location>
</feature>
<feature type="region of interest" description="Disordered" evidence="10">
    <location>
        <begin position="621"/>
        <end position="664"/>
    </location>
</feature>
<feature type="compositionally biased region" description="Polar residues" evidence="10">
    <location>
        <begin position="516"/>
        <end position="531"/>
    </location>
</feature>
<dbReference type="GO" id="GO:0035556">
    <property type="term" value="P:intracellular signal transduction"/>
    <property type="evidence" value="ECO:0007669"/>
    <property type="project" value="TreeGrafter"/>
</dbReference>
<keyword evidence="6 9" id="KW-0067">ATP-binding</keyword>
<dbReference type="PANTHER" id="PTHR24419">
    <property type="entry name" value="INTERLEUKIN-1 RECEPTOR-ASSOCIATED KINASE"/>
    <property type="match status" value="1"/>
</dbReference>
<gene>
    <name evidence="12" type="primary">Gsg2</name>
    <name evidence="12" type="ORF">Tcan_08134</name>
</gene>
<dbReference type="PROSITE" id="PS50011">
    <property type="entry name" value="PROTEIN_KINASE_DOM"/>
    <property type="match status" value="1"/>
</dbReference>
<evidence type="ECO:0000256" key="6">
    <source>
        <dbReference type="ARBA" id="ARBA00022840"/>
    </source>
</evidence>
<dbReference type="InterPro" id="IPR017441">
    <property type="entry name" value="Protein_kinase_ATP_BS"/>
</dbReference>
<dbReference type="STRING" id="6265.A0A0B2VW41"/>
<dbReference type="SMART" id="SM00220">
    <property type="entry name" value="S_TKc"/>
    <property type="match status" value="1"/>
</dbReference>
<dbReference type="GO" id="GO:0005737">
    <property type="term" value="C:cytoplasm"/>
    <property type="evidence" value="ECO:0007669"/>
    <property type="project" value="TreeGrafter"/>
</dbReference>
<comment type="catalytic activity">
    <reaction evidence="8">
        <text>L-seryl-[protein] + ATP = O-phospho-L-seryl-[protein] + ADP + H(+)</text>
        <dbReference type="Rhea" id="RHEA:17989"/>
        <dbReference type="Rhea" id="RHEA-COMP:9863"/>
        <dbReference type="Rhea" id="RHEA-COMP:11604"/>
        <dbReference type="ChEBI" id="CHEBI:15378"/>
        <dbReference type="ChEBI" id="CHEBI:29999"/>
        <dbReference type="ChEBI" id="CHEBI:30616"/>
        <dbReference type="ChEBI" id="CHEBI:83421"/>
        <dbReference type="ChEBI" id="CHEBI:456216"/>
        <dbReference type="EC" id="2.7.11.1"/>
    </reaction>
</comment>
<proteinExistence type="predicted"/>
<dbReference type="SUPFAM" id="SSF56112">
    <property type="entry name" value="Protein kinase-like (PK-like)"/>
    <property type="match status" value="1"/>
</dbReference>
<evidence type="ECO:0000256" key="4">
    <source>
        <dbReference type="ARBA" id="ARBA00022741"/>
    </source>
</evidence>
<dbReference type="Pfam" id="PF12330">
    <property type="entry name" value="Haspin_kinase"/>
    <property type="match status" value="1"/>
</dbReference>
<feature type="binding site" evidence="9">
    <location>
        <position position="793"/>
    </location>
    <ligand>
        <name>ATP</name>
        <dbReference type="ChEBI" id="CHEBI:30616"/>
    </ligand>
</feature>
<evidence type="ECO:0000313" key="12">
    <source>
        <dbReference type="EMBL" id="KHN85577.1"/>
    </source>
</evidence>
<keyword evidence="4 9" id="KW-0547">Nucleotide-binding</keyword>
<sequence length="1095" mass="123655">MVKRKNCTKRPRRVTRGVPTIFDGDDSEHVTDAENAEVWDELGLSAYNADEEYHMTNYWISESRELEKTATKVPKGKESRVKKGNAVHNERKPNTDEFSYDSKMKSIIAHLISADEYSLIIEREGDSSPYGVASSENNLDVLPSSGYAVEQVEKDCRAVIKPNKSAESPSSLPDDDFRNIAESSHRTSHEKQFKETDIHFGHLCIEEDSNDDNRKPLSTETSDAMKETKENRPELENCGNRFESPEIAATVDEHFVQSESKSTQQAVGRIANSNRVKTPHKLATPDWSFVPHSEHLGSLGEKLNFVQPQNLKRKRRKALIPVTHSPIEDSKGAIHSSIPESEAFLNEEIDRAGPAAPPSLEFGIGNQRPYEPVEKHDVSKTNHGRNYLFADKKLSNSPAVKFTRYSSVQSRRLADSGVIEQNNGPASPLRKAYCAEGDSLGNIVKLNSEVLYSTPGTDCNRNPVSISGNTYDRKSASIEIVESRSEVHKEDAYEEDMPGGLRTMDGCISFEGITEPPSSGQGKNELASSDAASERNQSKNARNLRSKIMDDPTSKPLPTLQEDFKSDTSNRFSASFPDFLNKSTEMGQTSMDTAFDQFRRSTRLPFSTSTPIRPGIFISSPFGSSQNRSPLAPIQPSPNLSFVNEAGERKSEAEKSSIVERPDQEETLWRSQSIHNDMAICSSGYWGIVKQKRQTLGREEHIVGKQDTSRNLSIREEDPNRMPFFLVGFPWTKSYAKKRDFKKEMVFLCGQKAVLKWGALKEILDISNAKKLGEGTYGEVFTAKHKGEPVAIKIIPAGGAVKVNDEPQNSFRDVQLELIVSKELAELKVEENGYRTEGFIQLITSCVCMGRYPKELLCAWDEYNIDEKSENDDPRMFPANQCYLILACEQGGSDLENYEVKSINQAYSIITQVITALAVAEDRLCYEHRDLHVGNVLVSECDDRFREELIAFHKVRVSTYGVSVKVIDFTCSRMRKGSSTIFLNLANDKALFEGKGDLQFDIYRLMKKANRNNWARFNPKTNVMWIVYLTRYINAKLEENQIGTAEERERFVRLFQSMHRFDGSMSEWILHGSRRLADIVEVEECAEEVYWRRDF</sequence>
<name>A0A0B2VW41_TOXCA</name>
<feature type="compositionally biased region" description="Basic and acidic residues" evidence="10">
    <location>
        <begin position="88"/>
        <end position="98"/>
    </location>
</feature>
<dbReference type="AlphaFoldDB" id="A0A0B2VW41"/>
<keyword evidence="13" id="KW-1185">Reference proteome</keyword>
<dbReference type="OrthoDB" id="21018at2759"/>
<dbReference type="InterPro" id="IPR011009">
    <property type="entry name" value="Kinase-like_dom_sf"/>
</dbReference>
<evidence type="ECO:0000256" key="3">
    <source>
        <dbReference type="ARBA" id="ARBA00022679"/>
    </source>
</evidence>
<evidence type="ECO:0000256" key="10">
    <source>
        <dbReference type="SAM" id="MobiDB-lite"/>
    </source>
</evidence>
<comment type="caution">
    <text evidence="12">The sequence shown here is derived from an EMBL/GenBank/DDBJ whole genome shotgun (WGS) entry which is preliminary data.</text>
</comment>
<dbReference type="GO" id="GO:0000278">
    <property type="term" value="P:mitotic cell cycle"/>
    <property type="evidence" value="ECO:0007669"/>
    <property type="project" value="TreeGrafter"/>
</dbReference>
<evidence type="ECO:0000256" key="7">
    <source>
        <dbReference type="ARBA" id="ARBA00047899"/>
    </source>
</evidence>
<evidence type="ECO:0000256" key="1">
    <source>
        <dbReference type="ARBA" id="ARBA00012513"/>
    </source>
</evidence>
<keyword evidence="2" id="KW-0723">Serine/threonine-protein kinase</keyword>